<dbReference type="EMBL" id="FUYV01000003">
    <property type="protein sequence ID" value="SKB57301.1"/>
    <property type="molecule type" value="Genomic_DNA"/>
</dbReference>
<evidence type="ECO:0000313" key="1">
    <source>
        <dbReference type="EMBL" id="SKB57301.1"/>
    </source>
</evidence>
<accession>A0A1T5CD83</accession>
<name>A0A1T5CD83_9BACT</name>
<dbReference type="STRING" id="889453.SAMN03080601_00769"/>
<dbReference type="Proteomes" id="UP000191055">
    <property type="component" value="Unassembled WGS sequence"/>
</dbReference>
<sequence>MKLLKFFILIFIVVTGCGTDIETISIEREGVLSFRVEGQSETWRSRDMMFYPGQSVVVEFDDETLPSVLFRRYYLVFEGKSPDGMEFELSISLDVKDTDDLRHRYTSSYHPNRGGLHDVSLIVIEKGNPNRYYMAGLCESAREDAFFEIDRQKADEQIIAGGFRAELCFIHDTDSLFSIYDAEFKDIEY</sequence>
<gene>
    <name evidence="1" type="ORF">SAMN03080601_00769</name>
</gene>
<dbReference type="OrthoDB" id="1120117at2"/>
<dbReference type="RefSeq" id="WP_079556560.1">
    <property type="nucleotide sequence ID" value="NZ_CP021904.1"/>
</dbReference>
<evidence type="ECO:0000313" key="2">
    <source>
        <dbReference type="Proteomes" id="UP000191055"/>
    </source>
</evidence>
<proteinExistence type="predicted"/>
<keyword evidence="2" id="KW-1185">Reference proteome</keyword>
<dbReference type="AlphaFoldDB" id="A0A1T5CD83"/>
<dbReference type="KEGG" id="asx:CDL62_12080"/>
<dbReference type="PROSITE" id="PS51257">
    <property type="entry name" value="PROKAR_LIPOPROTEIN"/>
    <property type="match status" value="1"/>
</dbReference>
<protein>
    <submittedName>
        <fullName evidence="1">Uncharacterized protein</fullName>
    </submittedName>
</protein>
<reference evidence="1 2" key="1">
    <citation type="submission" date="2017-02" db="EMBL/GenBank/DDBJ databases">
        <authorList>
            <person name="Peterson S.W."/>
        </authorList>
    </citation>
    <scope>NUCLEOTIDE SEQUENCE [LARGE SCALE GENOMIC DNA]</scope>
    <source>
        <strain evidence="1 2">DSM 24412</strain>
    </source>
</reference>
<organism evidence="1 2">
    <name type="scientific">Alkalitalea saponilacus</name>
    <dbReference type="NCBI Taxonomy" id="889453"/>
    <lineage>
        <taxon>Bacteria</taxon>
        <taxon>Pseudomonadati</taxon>
        <taxon>Bacteroidota</taxon>
        <taxon>Bacteroidia</taxon>
        <taxon>Marinilabiliales</taxon>
        <taxon>Marinilabiliaceae</taxon>
        <taxon>Alkalitalea</taxon>
    </lineage>
</organism>